<dbReference type="Gene3D" id="3.90.320.10">
    <property type="match status" value="1"/>
</dbReference>
<gene>
    <name evidence="2" type="ORF">CAPTEDRAFT_98409</name>
</gene>
<dbReference type="OrthoDB" id="354769at2759"/>
<dbReference type="GO" id="GO:0005634">
    <property type="term" value="C:nucleus"/>
    <property type="evidence" value="ECO:0007669"/>
    <property type="project" value="TreeGrafter"/>
</dbReference>
<dbReference type="EMBL" id="AMQN01000719">
    <property type="status" value="NOT_ANNOTATED_CDS"/>
    <property type="molecule type" value="Genomic_DNA"/>
</dbReference>
<dbReference type="InterPro" id="IPR011604">
    <property type="entry name" value="PDDEXK-like_dom_sf"/>
</dbReference>
<dbReference type="PANTHER" id="PTHR14464:SF4">
    <property type="entry name" value="EXONUCLEASE V"/>
    <property type="match status" value="1"/>
</dbReference>
<evidence type="ECO:0000313" key="3">
    <source>
        <dbReference type="EnsemblMetazoa" id="CapteP98409"/>
    </source>
</evidence>
<accession>R7V534</accession>
<dbReference type="PANTHER" id="PTHR14464">
    <property type="entry name" value="EXONUCLEASE V"/>
    <property type="match status" value="1"/>
</dbReference>
<feature type="non-terminal residue" evidence="2">
    <location>
        <position position="1"/>
    </location>
</feature>
<dbReference type="EnsemblMetazoa" id="CapteT98409">
    <property type="protein sequence ID" value="CapteP98409"/>
    <property type="gene ID" value="CapteG98409"/>
</dbReference>
<dbReference type="Proteomes" id="UP000014760">
    <property type="component" value="Unassembled WGS sequence"/>
</dbReference>
<evidence type="ECO:0000313" key="4">
    <source>
        <dbReference type="Proteomes" id="UP000014760"/>
    </source>
</evidence>
<comment type="similarity">
    <text evidence="1">Belongs to the EXO5 family.</text>
</comment>
<reference evidence="4" key="1">
    <citation type="submission" date="2012-12" db="EMBL/GenBank/DDBJ databases">
        <authorList>
            <person name="Hellsten U."/>
            <person name="Grimwood J."/>
            <person name="Chapman J.A."/>
            <person name="Shapiro H."/>
            <person name="Aerts A."/>
            <person name="Otillar R.P."/>
            <person name="Terry A.Y."/>
            <person name="Boore J.L."/>
            <person name="Simakov O."/>
            <person name="Marletaz F."/>
            <person name="Cho S.-J."/>
            <person name="Edsinger-Gonzales E."/>
            <person name="Havlak P."/>
            <person name="Kuo D.-H."/>
            <person name="Larsson T."/>
            <person name="Lv J."/>
            <person name="Arendt D."/>
            <person name="Savage R."/>
            <person name="Osoegawa K."/>
            <person name="de Jong P."/>
            <person name="Lindberg D.R."/>
            <person name="Seaver E.C."/>
            <person name="Weisblat D.A."/>
            <person name="Putnam N.H."/>
            <person name="Grigoriev I.V."/>
            <person name="Rokhsar D.S."/>
        </authorList>
    </citation>
    <scope>NUCLEOTIDE SEQUENCE</scope>
    <source>
        <strain evidence="4">I ESC-2004</strain>
    </source>
</reference>
<dbReference type="InterPro" id="IPR019190">
    <property type="entry name" value="EXOV"/>
</dbReference>
<reference evidence="2 4" key="2">
    <citation type="journal article" date="2013" name="Nature">
        <title>Insights into bilaterian evolution from three spiralian genomes.</title>
        <authorList>
            <person name="Simakov O."/>
            <person name="Marletaz F."/>
            <person name="Cho S.J."/>
            <person name="Edsinger-Gonzales E."/>
            <person name="Havlak P."/>
            <person name="Hellsten U."/>
            <person name="Kuo D.H."/>
            <person name="Larsson T."/>
            <person name="Lv J."/>
            <person name="Arendt D."/>
            <person name="Savage R."/>
            <person name="Osoegawa K."/>
            <person name="de Jong P."/>
            <person name="Grimwood J."/>
            <person name="Chapman J.A."/>
            <person name="Shapiro H."/>
            <person name="Aerts A."/>
            <person name="Otillar R.P."/>
            <person name="Terry A.Y."/>
            <person name="Boore J.L."/>
            <person name="Grigoriev I.V."/>
            <person name="Lindberg D.R."/>
            <person name="Seaver E.C."/>
            <person name="Weisblat D.A."/>
            <person name="Putnam N.H."/>
            <person name="Rokhsar D.S."/>
        </authorList>
    </citation>
    <scope>NUCLEOTIDE SEQUENCE</scope>
    <source>
        <strain evidence="2 4">I ESC-2004</strain>
    </source>
</reference>
<dbReference type="GO" id="GO:0036297">
    <property type="term" value="P:interstrand cross-link repair"/>
    <property type="evidence" value="ECO:0007669"/>
    <property type="project" value="TreeGrafter"/>
</dbReference>
<evidence type="ECO:0000313" key="2">
    <source>
        <dbReference type="EMBL" id="ELU13659.1"/>
    </source>
</evidence>
<evidence type="ECO:0000256" key="1">
    <source>
        <dbReference type="ARBA" id="ARBA00009797"/>
    </source>
</evidence>
<reference evidence="3" key="3">
    <citation type="submission" date="2015-06" db="UniProtKB">
        <authorList>
            <consortium name="EnsemblMetazoa"/>
        </authorList>
    </citation>
    <scope>IDENTIFICATION</scope>
</reference>
<dbReference type="GO" id="GO:0045145">
    <property type="term" value="F:single-stranded DNA 5'-3' DNA exonuclease activity"/>
    <property type="evidence" value="ECO:0007669"/>
    <property type="project" value="InterPro"/>
</dbReference>
<dbReference type="HOGENOM" id="CLU_013225_0_0_1"/>
<organism evidence="2">
    <name type="scientific">Capitella teleta</name>
    <name type="common">Polychaete worm</name>
    <dbReference type="NCBI Taxonomy" id="283909"/>
    <lineage>
        <taxon>Eukaryota</taxon>
        <taxon>Metazoa</taxon>
        <taxon>Spiralia</taxon>
        <taxon>Lophotrochozoa</taxon>
        <taxon>Annelida</taxon>
        <taxon>Polychaeta</taxon>
        <taxon>Sedentaria</taxon>
        <taxon>Scolecida</taxon>
        <taxon>Capitellidae</taxon>
        <taxon>Capitella</taxon>
    </lineage>
</organism>
<protein>
    <recommendedName>
        <fullName evidence="5">Exonuclease V</fullName>
    </recommendedName>
</protein>
<keyword evidence="4" id="KW-1185">Reference proteome</keyword>
<proteinExistence type="inferred from homology"/>
<dbReference type="Pfam" id="PF09810">
    <property type="entry name" value="Exo5"/>
    <property type="match status" value="3"/>
</dbReference>
<dbReference type="EMBL" id="KB295062">
    <property type="protein sequence ID" value="ELU13659.1"/>
    <property type="molecule type" value="Genomic_DNA"/>
</dbReference>
<dbReference type="AlphaFoldDB" id="R7V534"/>
<name>R7V534_CAPTE</name>
<sequence length="348" mass="39897">VDAATPLDLANRWLFVTDLAQQSWCEQQVFYKFRPPRDTDDLLSVDIPNPSVEKGSIIHLAREAELHTKVPVPTTTKEDAFAVTVINIIGSLRRLLSGSPMVREMPIFGMPFDLGIFVSGIIDQVQCDPESMHYDIWELKTRSSMSVPSGAQKDSTKIQVMLYKKMLDDLILNRITHRMIEKHRKVDLYLELSLSVQAECPGSENNLHQLLSVLFDMGQKMTCVSQLFVEYCYQEDKSAIALEEVQYDEAWLCQKITHYSEFWYGKREVCGVDIEEAWKCHSCDFQDHCAWRAMKADEYTRKCTQQKQIKKNISVCLRGLFLLCRMLVGAATNISETTGYPPLVSIEY</sequence>
<evidence type="ECO:0008006" key="5">
    <source>
        <dbReference type="Google" id="ProtNLM"/>
    </source>
</evidence>
<dbReference type="OMA" id="CPDKPLG"/>